<feature type="transmembrane region" description="Helical" evidence="6">
    <location>
        <begin position="396"/>
        <end position="416"/>
    </location>
</feature>
<evidence type="ECO:0000256" key="2">
    <source>
        <dbReference type="ARBA" id="ARBA00022475"/>
    </source>
</evidence>
<feature type="transmembrane region" description="Helical" evidence="6">
    <location>
        <begin position="371"/>
        <end position="389"/>
    </location>
</feature>
<evidence type="ECO:0000256" key="3">
    <source>
        <dbReference type="ARBA" id="ARBA00022692"/>
    </source>
</evidence>
<feature type="transmembrane region" description="Helical" evidence="6">
    <location>
        <begin position="12"/>
        <end position="33"/>
    </location>
</feature>
<dbReference type="EMBL" id="VBOZ01000017">
    <property type="protein sequence ID" value="TMQ64818.1"/>
    <property type="molecule type" value="Genomic_DNA"/>
</dbReference>
<evidence type="ECO:0000313" key="8">
    <source>
        <dbReference type="Proteomes" id="UP000317691"/>
    </source>
</evidence>
<dbReference type="GO" id="GO:0043190">
    <property type="term" value="C:ATP-binding cassette (ABC) transporter complex"/>
    <property type="evidence" value="ECO:0007669"/>
    <property type="project" value="TreeGrafter"/>
</dbReference>
<keyword evidence="3 6" id="KW-0812">Transmembrane</keyword>
<evidence type="ECO:0000256" key="1">
    <source>
        <dbReference type="ARBA" id="ARBA00004651"/>
    </source>
</evidence>
<dbReference type="PANTHER" id="PTHR33529">
    <property type="entry name" value="SLR0882 PROTEIN-RELATED"/>
    <property type="match status" value="1"/>
</dbReference>
<proteinExistence type="predicted"/>
<keyword evidence="4 6" id="KW-1133">Transmembrane helix</keyword>
<keyword evidence="5 6" id="KW-0472">Membrane</keyword>
<evidence type="ECO:0000313" key="7">
    <source>
        <dbReference type="EMBL" id="TMQ64818.1"/>
    </source>
</evidence>
<keyword evidence="2" id="KW-1003">Cell membrane</keyword>
<evidence type="ECO:0000256" key="4">
    <source>
        <dbReference type="ARBA" id="ARBA00022989"/>
    </source>
</evidence>
<feature type="transmembrane region" description="Helical" evidence="6">
    <location>
        <begin position="96"/>
        <end position="117"/>
    </location>
</feature>
<feature type="transmembrane region" description="Helical" evidence="6">
    <location>
        <begin position="53"/>
        <end position="75"/>
    </location>
</feature>
<name>A0A538TMG8_UNCEI</name>
<comment type="subcellular location">
    <subcellularLocation>
        <location evidence="1">Cell membrane</location>
        <topology evidence="1">Multi-pass membrane protein</topology>
    </subcellularLocation>
</comment>
<dbReference type="Pfam" id="PF03739">
    <property type="entry name" value="LptF_LptG"/>
    <property type="match status" value="2"/>
</dbReference>
<gene>
    <name evidence="7" type="ORF">E6K79_07210</name>
</gene>
<dbReference type="PANTHER" id="PTHR33529:SF6">
    <property type="entry name" value="YJGP_YJGQ FAMILY PERMEASE"/>
    <property type="match status" value="1"/>
</dbReference>
<sequence>MRILERYVLREHVFPFLIGFSIVIFLLSLDFLFDLVDLAIGKGVSAGIVLEMFVLSLGYMVALAFPCSVLIASLATFGRLSQDNEIAAMRANGVNLLRIVGAPLLAASVLAGLLVLFNNHVLPESNHALANLMADVGRKRPTAQITEGVFIDGFVGYSIFVEKVNDRTNEIRGVKIYQLNSGARPTTILADWGVIHNSPDGRVMSLELHDGEIHEVPPNDAERTYRRLMFKTHVINIRTDGGDLERRDRETRGDREMSLGMMEDHIHKLRQDLGDAARRRDEVLHAAGFKDYDSFVNAVVPHRAPSGIRAWLRNALRAFSSVDVRESAPGPLSPSRFVSPVTADIIQMRQLEVDALERRAQSLEVEVQKKFSIPAACVVFVLVGAPLGIRARKSGISVAFLSILFFIFYYLCLAGGEELADRRLLAPWVAMWTPNLVIGAIGILLTLQAAEIIRRPRRKPRPRRAVPS</sequence>
<protein>
    <submittedName>
        <fullName evidence="7">YjgP/YjgQ family permease</fullName>
    </submittedName>
</protein>
<reference evidence="7 8" key="1">
    <citation type="journal article" date="2019" name="Nat. Microbiol.">
        <title>Mediterranean grassland soil C-N compound turnover is dependent on rainfall and depth, and is mediated by genomically divergent microorganisms.</title>
        <authorList>
            <person name="Diamond S."/>
            <person name="Andeer P.F."/>
            <person name="Li Z."/>
            <person name="Crits-Christoph A."/>
            <person name="Burstein D."/>
            <person name="Anantharaman K."/>
            <person name="Lane K.R."/>
            <person name="Thomas B.C."/>
            <person name="Pan C."/>
            <person name="Northen T.R."/>
            <person name="Banfield J.F."/>
        </authorList>
    </citation>
    <scope>NUCLEOTIDE SEQUENCE [LARGE SCALE GENOMIC DNA]</scope>
    <source>
        <strain evidence="7">WS_9</strain>
    </source>
</reference>
<evidence type="ECO:0000256" key="5">
    <source>
        <dbReference type="ARBA" id="ARBA00023136"/>
    </source>
</evidence>
<organism evidence="7 8">
    <name type="scientific">Eiseniibacteriota bacterium</name>
    <dbReference type="NCBI Taxonomy" id="2212470"/>
    <lineage>
        <taxon>Bacteria</taxon>
        <taxon>Candidatus Eiseniibacteriota</taxon>
    </lineage>
</organism>
<accession>A0A538TMG8</accession>
<feature type="transmembrane region" description="Helical" evidence="6">
    <location>
        <begin position="436"/>
        <end position="453"/>
    </location>
</feature>
<dbReference type="AlphaFoldDB" id="A0A538TMG8"/>
<dbReference type="Proteomes" id="UP000317691">
    <property type="component" value="Unassembled WGS sequence"/>
</dbReference>
<evidence type="ECO:0000256" key="6">
    <source>
        <dbReference type="SAM" id="Phobius"/>
    </source>
</evidence>
<dbReference type="GO" id="GO:0015920">
    <property type="term" value="P:lipopolysaccharide transport"/>
    <property type="evidence" value="ECO:0007669"/>
    <property type="project" value="TreeGrafter"/>
</dbReference>
<dbReference type="InterPro" id="IPR005495">
    <property type="entry name" value="LptG/LptF_permease"/>
</dbReference>
<comment type="caution">
    <text evidence="7">The sequence shown here is derived from an EMBL/GenBank/DDBJ whole genome shotgun (WGS) entry which is preliminary data.</text>
</comment>